<organism evidence="6 7">
    <name type="scientific">Rhodococcus zopfii</name>
    <dbReference type="NCBI Taxonomy" id="43772"/>
    <lineage>
        <taxon>Bacteria</taxon>
        <taxon>Bacillati</taxon>
        <taxon>Actinomycetota</taxon>
        <taxon>Actinomycetes</taxon>
        <taxon>Mycobacteriales</taxon>
        <taxon>Nocardiaceae</taxon>
        <taxon>Rhodococcus</taxon>
    </lineage>
</organism>
<dbReference type="InterPro" id="IPR032808">
    <property type="entry name" value="DoxX"/>
</dbReference>
<keyword evidence="3 5" id="KW-1133">Transmembrane helix</keyword>
<protein>
    <submittedName>
        <fullName evidence="6">DoxX family protein</fullName>
    </submittedName>
</protein>
<gene>
    <name evidence="6" type="ORF">F8M49_15055</name>
</gene>
<feature type="transmembrane region" description="Helical" evidence="5">
    <location>
        <begin position="97"/>
        <end position="119"/>
    </location>
</feature>
<dbReference type="Proteomes" id="UP001275440">
    <property type="component" value="Unassembled WGS sequence"/>
</dbReference>
<comment type="subcellular location">
    <subcellularLocation>
        <location evidence="1">Membrane</location>
        <topology evidence="1">Multi-pass membrane protein</topology>
    </subcellularLocation>
</comment>
<keyword evidence="2 5" id="KW-0812">Transmembrane</keyword>
<evidence type="ECO:0000256" key="3">
    <source>
        <dbReference type="ARBA" id="ARBA00022989"/>
    </source>
</evidence>
<evidence type="ECO:0000313" key="7">
    <source>
        <dbReference type="Proteomes" id="UP001275440"/>
    </source>
</evidence>
<keyword evidence="7" id="KW-1185">Reference proteome</keyword>
<proteinExistence type="predicted"/>
<evidence type="ECO:0000256" key="4">
    <source>
        <dbReference type="ARBA" id="ARBA00023136"/>
    </source>
</evidence>
<comment type="caution">
    <text evidence="6">The sequence shown here is derived from an EMBL/GenBank/DDBJ whole genome shotgun (WGS) entry which is preliminary data.</text>
</comment>
<dbReference type="EMBL" id="WBMO01000001">
    <property type="protein sequence ID" value="MDV2476321.1"/>
    <property type="molecule type" value="Genomic_DNA"/>
</dbReference>
<dbReference type="RefSeq" id="WP_072809955.1">
    <property type="nucleotide sequence ID" value="NZ_JAHWLX010000107.1"/>
</dbReference>
<evidence type="ECO:0000256" key="2">
    <source>
        <dbReference type="ARBA" id="ARBA00022692"/>
    </source>
</evidence>
<evidence type="ECO:0000256" key="1">
    <source>
        <dbReference type="ARBA" id="ARBA00004141"/>
    </source>
</evidence>
<name>A0ABU3WQQ5_9NOCA</name>
<sequence length="121" mass="12379">MVTTYIAVTVVAAIVMASAAGLSLLQHNSVLAAADVVEVPRSWMPRLGVLLGAGAVGLIAGFAVPVLGVAAAVGLVLYFLAAAGAHMRVRDHDPRRIANVLTFLGLAIAALVSGLLYHAPW</sequence>
<evidence type="ECO:0000256" key="5">
    <source>
        <dbReference type="SAM" id="Phobius"/>
    </source>
</evidence>
<accession>A0ABU3WQQ5</accession>
<reference evidence="6 7" key="1">
    <citation type="submission" date="2019-10" db="EMBL/GenBank/DDBJ databases">
        <title>Draft Genome Assembly of Rhodococcus zopfii DSM44189.</title>
        <authorList>
            <person name="Sutton J.M."/>
            <person name="Akob D.M."/>
            <person name="Bushman T.J."/>
        </authorList>
    </citation>
    <scope>NUCLEOTIDE SEQUENCE [LARGE SCALE GENOMIC DNA]</scope>
    <source>
        <strain evidence="6 7">DSM 44189</strain>
    </source>
</reference>
<keyword evidence="4 5" id="KW-0472">Membrane</keyword>
<dbReference type="Pfam" id="PF13564">
    <property type="entry name" value="DoxX_2"/>
    <property type="match status" value="1"/>
</dbReference>
<feature type="transmembrane region" description="Helical" evidence="5">
    <location>
        <begin position="58"/>
        <end position="85"/>
    </location>
</feature>
<evidence type="ECO:0000313" key="6">
    <source>
        <dbReference type="EMBL" id="MDV2476321.1"/>
    </source>
</evidence>